<evidence type="ECO:0000313" key="7">
    <source>
        <dbReference type="EMBL" id="MDC0678835.1"/>
    </source>
</evidence>
<comment type="function">
    <text evidence="4 6">Catalyzes the cleavage of L-kynurenine (L-Kyn) and L-3-hydroxykynurenine (L-3OHKyn) into anthranilic acid (AA) and 3-hydroxyanthranilic acid (3-OHAA), respectively.</text>
</comment>
<comment type="subunit">
    <text evidence="4 6">Homodimer.</text>
</comment>
<evidence type="ECO:0000256" key="3">
    <source>
        <dbReference type="ARBA" id="ARBA00022898"/>
    </source>
</evidence>
<keyword evidence="2 4" id="KW-0378">Hydrolase</keyword>
<comment type="pathway">
    <text evidence="4 6">Amino-acid degradation; L-kynurenine degradation; L-alanine and anthranilate from L-kynurenine: step 1/1.</text>
</comment>
<evidence type="ECO:0000256" key="5">
    <source>
        <dbReference type="NCBIfam" id="TIGR01814"/>
    </source>
</evidence>
<reference evidence="7 8" key="1">
    <citation type="submission" date="2023-01" db="EMBL/GenBank/DDBJ databases">
        <title>Minimal conservation of predation-associated metabolite biosynthetic gene clusters underscores biosynthetic potential of Myxococcota including descriptions for ten novel species: Archangium lansinium sp. nov., Myxococcus landrumus sp. nov., Nannocystis bai.</title>
        <authorList>
            <person name="Ahearne A."/>
            <person name="Stevens C."/>
            <person name="Dowd S."/>
        </authorList>
    </citation>
    <scope>NUCLEOTIDE SEQUENCE [LARGE SCALE GENOMIC DNA]</scope>
    <source>
        <strain evidence="7 8">WIWO2</strain>
    </source>
</reference>
<dbReference type="Pfam" id="PF22580">
    <property type="entry name" value="KYNU_C"/>
    <property type="match status" value="1"/>
</dbReference>
<dbReference type="NCBIfam" id="TIGR01814">
    <property type="entry name" value="kynureninase"/>
    <property type="match status" value="1"/>
</dbReference>
<name>A0ABT5BYY5_9BACT</name>
<dbReference type="GO" id="GO:0030429">
    <property type="term" value="F:kynureninase activity"/>
    <property type="evidence" value="ECO:0007669"/>
    <property type="project" value="UniProtKB-EC"/>
</dbReference>
<dbReference type="InterPro" id="IPR015421">
    <property type="entry name" value="PyrdxlP-dep_Trfase_major"/>
</dbReference>
<sequence>MSLQTTRDTCLARDASDPLRHLRDEFALPDDVIYLDGNSLGARPKASLIRAREVIEAEWGDGLIRSWNTAGWVHLSRRLGDLLAPLVGAGSGEVVVTDTTSINLFKVLATALRQQQGTAPQRRVLVSERDNFPTDLYIAEGLTELLKMGGGAAYELRLIDSPKELPQAIGDDVAVLMLTHVNYKTGTMHDMAAVTALAHEAGALTVWDLAHSAGAVPVDLHGARADFAVGCTYKYLNGGPGAPAFLWVAPRHQDRFWQPLSGWFGHARQFAMEPAYAPADGIGRFLCGTQPITALSLVECGLAIFRHTDMAALRAKSLALTELFIQLVEARCGQHPLTLITPRDAARRGSHVSFEHPQGYAVMQAMIARGVIGDYREPRIMRFGFTPLYTRFVDVWDAVDALRDLLESGAWDKPEFHQRGAVT</sequence>
<protein>
    <recommendedName>
        <fullName evidence="4 5">Kynureninase</fullName>
        <ecNumber evidence="4 5">3.7.1.3</ecNumber>
    </recommendedName>
    <alternativeName>
        <fullName evidence="4">L-kynurenine hydrolase</fullName>
    </alternativeName>
</protein>
<feature type="binding site" evidence="4">
    <location>
        <position position="101"/>
    </location>
    <ligand>
        <name>pyridoxal 5'-phosphate</name>
        <dbReference type="ChEBI" id="CHEBI:597326"/>
    </ligand>
</feature>
<keyword evidence="3 4" id="KW-0663">Pyridoxal phosphate</keyword>
<comment type="similarity">
    <text evidence="4 6">Belongs to the kynureninase family.</text>
</comment>
<dbReference type="PANTHER" id="PTHR14084:SF0">
    <property type="entry name" value="KYNURENINASE"/>
    <property type="match status" value="1"/>
</dbReference>
<evidence type="ECO:0000256" key="6">
    <source>
        <dbReference type="PIRNR" id="PIRNR038800"/>
    </source>
</evidence>
<comment type="pathway">
    <text evidence="4 6">Cofactor biosynthesis; NAD(+) biosynthesis; quinolinate from L-kynurenine: step 2/3.</text>
</comment>
<comment type="catalytic activity">
    <reaction evidence="6">
        <text>3-hydroxy-L-kynurenine + H2O = 3-hydroxyanthranilate + L-alanine + H(+)</text>
        <dbReference type="Rhea" id="RHEA:25143"/>
        <dbReference type="ChEBI" id="CHEBI:15377"/>
        <dbReference type="ChEBI" id="CHEBI:15378"/>
        <dbReference type="ChEBI" id="CHEBI:36559"/>
        <dbReference type="ChEBI" id="CHEBI:57972"/>
        <dbReference type="ChEBI" id="CHEBI:58125"/>
        <dbReference type="EC" id="3.7.1.3"/>
    </reaction>
</comment>
<gene>
    <name evidence="4 7" type="primary">kynU</name>
    <name evidence="7" type="ORF">POL72_13905</name>
</gene>
<evidence type="ECO:0000313" key="8">
    <source>
        <dbReference type="Proteomes" id="UP001217485"/>
    </source>
</evidence>
<proteinExistence type="inferred from homology"/>
<keyword evidence="8" id="KW-1185">Reference proteome</keyword>
<dbReference type="PANTHER" id="PTHR14084">
    <property type="entry name" value="KYNURENINASE"/>
    <property type="match status" value="1"/>
</dbReference>
<keyword evidence="1 4" id="KW-0662">Pyridine nucleotide biosynthesis</keyword>
<comment type="caution">
    <text evidence="7">The sequence shown here is derived from an EMBL/GenBank/DDBJ whole genome shotgun (WGS) entry which is preliminary data.</text>
</comment>
<dbReference type="Proteomes" id="UP001217485">
    <property type="component" value="Unassembled WGS sequence"/>
</dbReference>
<organism evidence="7 8">
    <name type="scientific">Sorangium atrum</name>
    <dbReference type="NCBI Taxonomy" id="2995308"/>
    <lineage>
        <taxon>Bacteria</taxon>
        <taxon>Pseudomonadati</taxon>
        <taxon>Myxococcota</taxon>
        <taxon>Polyangia</taxon>
        <taxon>Polyangiales</taxon>
        <taxon>Polyangiaceae</taxon>
        <taxon>Sorangium</taxon>
    </lineage>
</organism>
<comment type="catalytic activity">
    <reaction evidence="4 6">
        <text>L-kynurenine + H2O = anthranilate + L-alanine + H(+)</text>
        <dbReference type="Rhea" id="RHEA:16813"/>
        <dbReference type="ChEBI" id="CHEBI:15377"/>
        <dbReference type="ChEBI" id="CHEBI:15378"/>
        <dbReference type="ChEBI" id="CHEBI:16567"/>
        <dbReference type="ChEBI" id="CHEBI:57959"/>
        <dbReference type="ChEBI" id="CHEBI:57972"/>
        <dbReference type="EC" id="3.7.1.3"/>
    </reaction>
</comment>
<dbReference type="Gene3D" id="3.90.1150.10">
    <property type="entry name" value="Aspartate Aminotransferase, domain 1"/>
    <property type="match status" value="1"/>
</dbReference>
<feature type="binding site" evidence="4">
    <location>
        <position position="289"/>
    </location>
    <ligand>
        <name>pyridoxal 5'-phosphate</name>
        <dbReference type="ChEBI" id="CHEBI:597326"/>
    </ligand>
</feature>
<evidence type="ECO:0000256" key="1">
    <source>
        <dbReference type="ARBA" id="ARBA00022642"/>
    </source>
</evidence>
<dbReference type="InterPro" id="IPR015424">
    <property type="entry name" value="PyrdxlP-dep_Trfase"/>
</dbReference>
<dbReference type="SUPFAM" id="SSF53383">
    <property type="entry name" value="PLP-dependent transferases"/>
    <property type="match status" value="1"/>
</dbReference>
<dbReference type="EMBL" id="JAQNDK010000001">
    <property type="protein sequence ID" value="MDC0678835.1"/>
    <property type="molecule type" value="Genomic_DNA"/>
</dbReference>
<feature type="modified residue" description="N6-(pyridoxal phosphate)lysine" evidence="4">
    <location>
        <position position="234"/>
    </location>
</feature>
<feature type="binding site" evidence="4">
    <location>
        <position position="233"/>
    </location>
    <ligand>
        <name>pyridoxal 5'-phosphate</name>
        <dbReference type="ChEBI" id="CHEBI:597326"/>
    </ligand>
</feature>
<feature type="binding site" evidence="4">
    <location>
        <position position="263"/>
    </location>
    <ligand>
        <name>pyridoxal 5'-phosphate</name>
        <dbReference type="ChEBI" id="CHEBI:597326"/>
    </ligand>
</feature>
<dbReference type="InterPro" id="IPR015422">
    <property type="entry name" value="PyrdxlP-dep_Trfase_small"/>
</dbReference>
<evidence type="ECO:0000256" key="4">
    <source>
        <dbReference type="HAMAP-Rule" id="MF_01970"/>
    </source>
</evidence>
<dbReference type="HAMAP" id="MF_01970">
    <property type="entry name" value="Kynureninase"/>
    <property type="match status" value="1"/>
</dbReference>
<feature type="binding site" evidence="4">
    <location>
        <position position="179"/>
    </location>
    <ligand>
        <name>pyridoxal 5'-phosphate</name>
        <dbReference type="ChEBI" id="CHEBI:597326"/>
    </ligand>
</feature>
<evidence type="ECO:0000256" key="2">
    <source>
        <dbReference type="ARBA" id="ARBA00022801"/>
    </source>
</evidence>
<dbReference type="EC" id="3.7.1.3" evidence="4 5"/>
<comment type="cofactor">
    <cofactor evidence="4 6">
        <name>pyridoxal 5'-phosphate</name>
        <dbReference type="ChEBI" id="CHEBI:597326"/>
    </cofactor>
</comment>
<accession>A0ABT5BYY5</accession>
<feature type="binding site" evidence="4">
    <location>
        <position position="208"/>
    </location>
    <ligand>
        <name>pyridoxal 5'-phosphate</name>
        <dbReference type="ChEBI" id="CHEBI:597326"/>
    </ligand>
</feature>
<feature type="binding site" evidence="4">
    <location>
        <position position="211"/>
    </location>
    <ligand>
        <name>pyridoxal 5'-phosphate</name>
        <dbReference type="ChEBI" id="CHEBI:597326"/>
    </ligand>
</feature>
<dbReference type="Gene3D" id="3.40.640.10">
    <property type="entry name" value="Type I PLP-dependent aspartate aminotransferase-like (Major domain)"/>
    <property type="match status" value="1"/>
</dbReference>
<dbReference type="PIRSF" id="PIRSF038800">
    <property type="entry name" value="KYNU"/>
    <property type="match status" value="1"/>
</dbReference>
<dbReference type="InterPro" id="IPR010111">
    <property type="entry name" value="Kynureninase"/>
</dbReference>
<feature type="binding site" evidence="4">
    <location>
        <begin position="132"/>
        <end position="135"/>
    </location>
    <ligand>
        <name>pyridoxal 5'-phosphate</name>
        <dbReference type="ChEBI" id="CHEBI:597326"/>
    </ligand>
</feature>
<feature type="binding site" evidence="4">
    <location>
        <position position="100"/>
    </location>
    <ligand>
        <name>pyridoxal 5'-phosphate</name>
        <dbReference type="ChEBI" id="CHEBI:597326"/>
    </ligand>
</feature>